<dbReference type="EMBL" id="AOMF01000088">
    <property type="protein sequence ID" value="EMA56196.1"/>
    <property type="molecule type" value="Genomic_DNA"/>
</dbReference>
<feature type="transmembrane region" description="Helical" evidence="1">
    <location>
        <begin position="328"/>
        <end position="348"/>
    </location>
</feature>
<dbReference type="InterPro" id="IPR018701">
    <property type="entry name" value="DUF2206_membrane"/>
</dbReference>
<dbReference type="eggNOG" id="arCOG00568">
    <property type="taxonomic scope" value="Archaea"/>
</dbReference>
<feature type="transmembrane region" description="Helical" evidence="1">
    <location>
        <begin position="547"/>
        <end position="568"/>
    </location>
</feature>
<keyword evidence="3" id="KW-1185">Reference proteome</keyword>
<feature type="transmembrane region" description="Helical" evidence="1">
    <location>
        <begin position="425"/>
        <end position="447"/>
    </location>
</feature>
<feature type="transmembrane region" description="Helical" evidence="1">
    <location>
        <begin position="6"/>
        <end position="27"/>
    </location>
</feature>
<reference evidence="2 3" key="1">
    <citation type="journal article" date="2014" name="PLoS Genet.">
        <title>Phylogenetically driven sequencing of extremely halophilic archaea reveals strategies for static and dynamic osmo-response.</title>
        <authorList>
            <person name="Becker E.A."/>
            <person name="Seitzer P.M."/>
            <person name="Tritt A."/>
            <person name="Larsen D."/>
            <person name="Krusor M."/>
            <person name="Yao A.I."/>
            <person name="Wu D."/>
            <person name="Madern D."/>
            <person name="Eisen J.A."/>
            <person name="Darling A.E."/>
            <person name="Facciotti M.T."/>
        </authorList>
    </citation>
    <scope>NUCLEOTIDE SEQUENCE [LARGE SCALE GENOMIC DNA]</scope>
    <source>
        <strain evidence="2 3">JCM 13552</strain>
    </source>
</reference>
<feature type="transmembrane region" description="Helical" evidence="1">
    <location>
        <begin position="136"/>
        <end position="155"/>
    </location>
</feature>
<keyword evidence="1" id="KW-1133">Transmembrane helix</keyword>
<dbReference type="Proteomes" id="UP000011680">
    <property type="component" value="Unassembled WGS sequence"/>
</dbReference>
<protein>
    <submittedName>
        <fullName evidence="2">Transmembrane protein</fullName>
    </submittedName>
</protein>
<keyword evidence="1 2" id="KW-0812">Transmembrane</keyword>
<dbReference type="PATRIC" id="fig|1227457.3.peg.652"/>
<feature type="transmembrane region" description="Helical" evidence="1">
    <location>
        <begin position="486"/>
        <end position="506"/>
    </location>
</feature>
<name>M0NEB8_9EURY</name>
<gene>
    <name evidence="2" type="ORF">C451_03649</name>
</gene>
<accession>M0NEB8</accession>
<feature type="transmembrane region" description="Helical" evidence="1">
    <location>
        <begin position="112"/>
        <end position="130"/>
    </location>
</feature>
<feature type="transmembrane region" description="Helical" evidence="1">
    <location>
        <begin position="459"/>
        <end position="480"/>
    </location>
</feature>
<keyword evidence="1" id="KW-0472">Membrane</keyword>
<feature type="transmembrane region" description="Helical" evidence="1">
    <location>
        <begin position="265"/>
        <end position="283"/>
    </location>
</feature>
<feature type="transmembrane region" description="Helical" evidence="1">
    <location>
        <begin position="39"/>
        <end position="63"/>
    </location>
</feature>
<evidence type="ECO:0000256" key="1">
    <source>
        <dbReference type="SAM" id="Phobius"/>
    </source>
</evidence>
<evidence type="ECO:0000313" key="3">
    <source>
        <dbReference type="Proteomes" id="UP000011680"/>
    </source>
</evidence>
<proteinExistence type="predicted"/>
<feature type="transmembrane region" description="Helical" evidence="1">
    <location>
        <begin position="69"/>
        <end position="91"/>
    </location>
</feature>
<feature type="transmembrane region" description="Helical" evidence="1">
    <location>
        <begin position="238"/>
        <end position="258"/>
    </location>
</feature>
<dbReference type="Pfam" id="PF09971">
    <property type="entry name" value="DUF2206"/>
    <property type="match status" value="1"/>
</dbReference>
<feature type="transmembrane region" description="Helical" evidence="1">
    <location>
        <begin position="360"/>
        <end position="377"/>
    </location>
</feature>
<organism evidence="2 3">
    <name type="scientific">Halococcus thailandensis JCM 13552</name>
    <dbReference type="NCBI Taxonomy" id="1227457"/>
    <lineage>
        <taxon>Archaea</taxon>
        <taxon>Methanobacteriati</taxon>
        <taxon>Methanobacteriota</taxon>
        <taxon>Stenosarchaea group</taxon>
        <taxon>Halobacteria</taxon>
        <taxon>Halobacteriales</taxon>
        <taxon>Halococcaceae</taxon>
        <taxon>Halococcus</taxon>
    </lineage>
</organism>
<sequence>MPVRIVRAGVGVILLLIVSGGLLARLFGVSVRPLGRFGLYMAGSSLAILALVTTAMSTLLPLVGVVNPLSVVPLTLGVSILLVSLVTLTIITETPILDASFDAPHARSFRPLMVVALGCLPVLAVVGAALMNRFAVNTGMFVFIGATVVIVMWTAMRLPTRLYPAVVASISISTLIHHNLLSNHVIGADIQGLSFVARLLTQLHHWPPVTGGTAAAIPVITTVPASFSMLTGISLTTTYTVVYVLVFALVPLGVFAVCRSIFDDEIALFAALFFLFYHLTFTVTPGKQLLSELFVMGLIMLLIQGDLRRNGRSAAIVLLSVGLVGTHYGMTFLFGIAMLFATVVLFVVNQWTEGSVPRPPVSYPVALLAGASVWYAAASTALLDRLASIPVVVVGQAITLFHGGAIEGAGASYVGNQLPLGTLTFVLYGLFAALACIGVAWRGFAALAAFRRGAVPNDVGYTALTVPVFVFLAASYFFVFNLWADRAYQMALVFVAPFMPLGYRYVIRFVSEVIRRVLPSQSAPKRVDGGTREGTGSSPGPRHAVRWGVLAILLCVLLVINSGMAFALTGSAQNSAFNQNANDLVFSQKEVQGATWLKTHVDPQRFETHHPFTSDRTGAIRIYADTRSTQLLRSVMPPTYYNVKVIPLKSKWRSHVNPDQLNDGYVMIRHASVASVREANESYSRIPKRDVRRISERGTVVFDNNQMRIVKLGSNVIVGEENR</sequence>
<evidence type="ECO:0000313" key="2">
    <source>
        <dbReference type="EMBL" id="EMA56196.1"/>
    </source>
</evidence>
<dbReference type="AlphaFoldDB" id="M0NEB8"/>
<comment type="caution">
    <text evidence="2">The sequence shown here is derived from an EMBL/GenBank/DDBJ whole genome shotgun (WGS) entry which is preliminary data.</text>
</comment>